<evidence type="ECO:0000313" key="4">
    <source>
        <dbReference type="Proteomes" id="UP000325672"/>
    </source>
</evidence>
<feature type="compositionally biased region" description="Basic and acidic residues" evidence="1">
    <location>
        <begin position="368"/>
        <end position="382"/>
    </location>
</feature>
<gene>
    <name evidence="3" type="ORF">BDV38DRAFT_275502</name>
</gene>
<dbReference type="Gene3D" id="3.40.50.720">
    <property type="entry name" value="NAD(P)-binding Rossmann-like Domain"/>
    <property type="match status" value="1"/>
</dbReference>
<dbReference type="InterPro" id="IPR036291">
    <property type="entry name" value="NAD(P)-bd_dom_sf"/>
</dbReference>
<accession>A0A5N6SE21</accession>
<dbReference type="RefSeq" id="XP_031908023.1">
    <property type="nucleotide sequence ID" value="XM_032058041.1"/>
</dbReference>
<sequence>MEAVKRFFSSPRFAVAGASNDSNKFGYKILAWYHQHSLPVTPLNPRAPKIELPSHAYDTVASPRALTAPSQTSLSVVTAPAVTLPLLQEAHAVGIPAVWLQPGTFDDAVLEFARKHFPAVIAGDGGAGSEGWCVLVDGEEGLEAAGVQWTSQKLKIKIKCNTLLDKGKEMPTSSFVLDSPIPPQLDLAGAPSQLFLPPNPSASSALFRSISIPSRKRARGVESGHRSWLDSPSSPTSFTVADDRLAGVDDVSAEHDYRPSRYRDPPLRLPLDSSVESLSDASGARRKRSRRDPSSVVAPSPSGPEDEKVTQDNSYYPQTAPVRWSRAVLDVVGKVWDFCWSGAFRGFYAGGGRGYSMTAGDPSVSLGPDDHSWQPTTEKHDLSSASAGTHGWAEPTPFSDDHHDDDLHHNWVVVGRDEFGYEASPSARRRVHRRTSSHGHLRRRQPVKRTFVSQPASITTKSHFAAPAKPRETPVSVETQRYMAQKRRMEREEDASLARLNRQLQAMIKEGKQALGTRVEVDDFMED</sequence>
<feature type="compositionally biased region" description="Basic residues" evidence="1">
    <location>
        <begin position="427"/>
        <end position="444"/>
    </location>
</feature>
<feature type="compositionally biased region" description="Polar residues" evidence="1">
    <location>
        <begin position="230"/>
        <end position="239"/>
    </location>
</feature>
<feature type="region of interest" description="Disordered" evidence="1">
    <location>
        <begin position="223"/>
        <end position="242"/>
    </location>
</feature>
<dbReference type="SMART" id="SM00881">
    <property type="entry name" value="CoA_binding"/>
    <property type="match status" value="1"/>
</dbReference>
<dbReference type="Pfam" id="PF13380">
    <property type="entry name" value="CoA_binding_2"/>
    <property type="match status" value="1"/>
</dbReference>
<evidence type="ECO:0000256" key="1">
    <source>
        <dbReference type="SAM" id="MobiDB-lite"/>
    </source>
</evidence>
<reference evidence="3 4" key="1">
    <citation type="submission" date="2019-04" db="EMBL/GenBank/DDBJ databases">
        <title>Friends and foes A comparative genomics study of 23 Aspergillus species from section Flavi.</title>
        <authorList>
            <consortium name="DOE Joint Genome Institute"/>
            <person name="Kjaerbolling I."/>
            <person name="Vesth T."/>
            <person name="Frisvad J.C."/>
            <person name="Nybo J.L."/>
            <person name="Theobald S."/>
            <person name="Kildgaard S."/>
            <person name="Isbrandt T."/>
            <person name="Kuo A."/>
            <person name="Sato A."/>
            <person name="Lyhne E.K."/>
            <person name="Kogle M.E."/>
            <person name="Wiebenga A."/>
            <person name="Kun R.S."/>
            <person name="Lubbers R.J."/>
            <person name="Makela M.R."/>
            <person name="Barry K."/>
            <person name="Chovatia M."/>
            <person name="Clum A."/>
            <person name="Daum C."/>
            <person name="Haridas S."/>
            <person name="He G."/>
            <person name="LaButti K."/>
            <person name="Lipzen A."/>
            <person name="Mondo S."/>
            <person name="Riley R."/>
            <person name="Salamov A."/>
            <person name="Simmons B.A."/>
            <person name="Magnuson J.K."/>
            <person name="Henrissat B."/>
            <person name="Mortensen U.H."/>
            <person name="Larsen T.O."/>
            <person name="Devries R.P."/>
            <person name="Grigoriev I.V."/>
            <person name="Machida M."/>
            <person name="Baker S.E."/>
            <person name="Andersen M.R."/>
        </authorList>
    </citation>
    <scope>NUCLEOTIDE SEQUENCE [LARGE SCALE GENOMIC DNA]</scope>
    <source>
        <strain evidence="3 4">CBS 117625</strain>
    </source>
</reference>
<dbReference type="GeneID" id="43642251"/>
<feature type="region of interest" description="Disordered" evidence="1">
    <location>
        <begin position="366"/>
        <end position="391"/>
    </location>
</feature>
<feature type="region of interest" description="Disordered" evidence="1">
    <location>
        <begin position="250"/>
        <end position="312"/>
    </location>
</feature>
<name>A0A5N6SE21_ASPPS</name>
<evidence type="ECO:0000313" key="3">
    <source>
        <dbReference type="EMBL" id="KAE8131960.1"/>
    </source>
</evidence>
<feature type="domain" description="CoA-binding" evidence="2">
    <location>
        <begin position="7"/>
        <end position="104"/>
    </location>
</feature>
<dbReference type="AlphaFoldDB" id="A0A5N6SE21"/>
<dbReference type="OrthoDB" id="5138418at2759"/>
<keyword evidence="4" id="KW-1185">Reference proteome</keyword>
<dbReference type="PANTHER" id="PTHR33303">
    <property type="entry name" value="CYTOPLASMIC PROTEIN-RELATED"/>
    <property type="match status" value="1"/>
</dbReference>
<feature type="compositionally biased region" description="Basic and acidic residues" evidence="1">
    <location>
        <begin position="250"/>
        <end position="266"/>
    </location>
</feature>
<dbReference type="InterPro" id="IPR003781">
    <property type="entry name" value="CoA-bd"/>
</dbReference>
<dbReference type="SUPFAM" id="SSF51735">
    <property type="entry name" value="NAD(P)-binding Rossmann-fold domains"/>
    <property type="match status" value="1"/>
</dbReference>
<protein>
    <submittedName>
        <fullName evidence="3">CoA binding domain-containing protein</fullName>
    </submittedName>
</protein>
<dbReference type="Proteomes" id="UP000325672">
    <property type="component" value="Unassembled WGS sequence"/>
</dbReference>
<dbReference type="EMBL" id="ML743644">
    <property type="protein sequence ID" value="KAE8131960.1"/>
    <property type="molecule type" value="Genomic_DNA"/>
</dbReference>
<organism evidence="3 4">
    <name type="scientific">Aspergillus pseudotamarii</name>
    <dbReference type="NCBI Taxonomy" id="132259"/>
    <lineage>
        <taxon>Eukaryota</taxon>
        <taxon>Fungi</taxon>
        <taxon>Dikarya</taxon>
        <taxon>Ascomycota</taxon>
        <taxon>Pezizomycotina</taxon>
        <taxon>Eurotiomycetes</taxon>
        <taxon>Eurotiomycetidae</taxon>
        <taxon>Eurotiales</taxon>
        <taxon>Aspergillaceae</taxon>
        <taxon>Aspergillus</taxon>
        <taxon>Aspergillus subgen. Circumdati</taxon>
    </lineage>
</organism>
<dbReference type="PANTHER" id="PTHR33303:SF2">
    <property type="entry name" value="COA-BINDING DOMAIN-CONTAINING PROTEIN"/>
    <property type="match status" value="1"/>
</dbReference>
<feature type="region of interest" description="Disordered" evidence="1">
    <location>
        <begin position="424"/>
        <end position="444"/>
    </location>
</feature>
<evidence type="ECO:0000259" key="2">
    <source>
        <dbReference type="SMART" id="SM00881"/>
    </source>
</evidence>
<proteinExistence type="predicted"/>